<reference evidence="1" key="1">
    <citation type="submission" date="2023-03" db="EMBL/GenBank/DDBJ databases">
        <title>Andean soil-derived lignocellulolytic bacterial consortium as a source of novel taxa and putative plastic-active enzymes.</title>
        <authorList>
            <person name="Diaz-Garcia L."/>
            <person name="Chuvochina M."/>
            <person name="Feuerriegel G."/>
            <person name="Bunk B."/>
            <person name="Sproer C."/>
            <person name="Streit W.R."/>
            <person name="Rodriguez L.M."/>
            <person name="Overmann J."/>
            <person name="Jimenez D.J."/>
        </authorList>
    </citation>
    <scope>NUCLEOTIDE SEQUENCE</scope>
    <source>
        <strain evidence="1">MAG 4610</strain>
    </source>
</reference>
<dbReference type="AlphaFoldDB" id="A0AAJ6B3S9"/>
<gene>
    <name evidence="1" type="ORF">P0Y48_13115</name>
</gene>
<dbReference type="EMBL" id="CP119321">
    <property type="protein sequence ID" value="WEK13384.1"/>
    <property type="molecule type" value="Genomic_DNA"/>
</dbReference>
<dbReference type="Proteomes" id="UP001213972">
    <property type="component" value="Chromosome"/>
</dbReference>
<name>A0AAJ6B3S9_9MICO</name>
<sequence>MSNAYHVIIGTEEIRVPPAEIERFRGDLLHAARDGARWVPLRMSENRTLEFLITPFSTVRIEAVAIDDEDEEVGDDDAPHEG</sequence>
<evidence type="ECO:0000313" key="1">
    <source>
        <dbReference type="EMBL" id="WEK13384.1"/>
    </source>
</evidence>
<evidence type="ECO:0000313" key="2">
    <source>
        <dbReference type="Proteomes" id="UP001213972"/>
    </source>
</evidence>
<proteinExistence type="predicted"/>
<protein>
    <submittedName>
        <fullName evidence="1">Uncharacterized protein</fullName>
    </submittedName>
</protein>
<organism evidence="1 2">
    <name type="scientific">Candidatus Microbacterium phytovorans</name>
    <dbReference type="NCBI Taxonomy" id="3121374"/>
    <lineage>
        <taxon>Bacteria</taxon>
        <taxon>Bacillati</taxon>
        <taxon>Actinomycetota</taxon>
        <taxon>Actinomycetes</taxon>
        <taxon>Micrococcales</taxon>
        <taxon>Microbacteriaceae</taxon>
        <taxon>Microbacterium</taxon>
    </lineage>
</organism>
<accession>A0AAJ6B3S9</accession>